<dbReference type="RefSeq" id="WP_035848729.1">
    <property type="nucleotide sequence ID" value="NZ_KK073874.1"/>
</dbReference>
<evidence type="ECO:0000313" key="1">
    <source>
        <dbReference type="EMBL" id="EXG79963.1"/>
    </source>
</evidence>
<dbReference type="HOGENOM" id="CLU_1831831_0_0_11"/>
<sequence length="140" mass="15212">MSTLLADLLAAPGLYRGRGDGAESGPFLARLVVTPVVSARGVVIDYEATSDRRGLHHVEHSVLTTSEDGRQALHVCCTELPGVVTFNESKPGIFTAYDGGLTARIVITAPQPGSLTYSWWWTRDEGEPKEQFRADVRRTG</sequence>
<name>A0A010YXN4_9ACTN</name>
<comment type="caution">
    <text evidence="1">The sequence shown here is derived from an EMBL/GenBank/DDBJ whole genome shotgun (WGS) entry which is preliminary data.</text>
</comment>
<dbReference type="Proteomes" id="UP000021053">
    <property type="component" value="Unassembled WGS sequence"/>
</dbReference>
<organism evidence="1 2">
    <name type="scientific">Cryptosporangium arvum DSM 44712</name>
    <dbReference type="NCBI Taxonomy" id="927661"/>
    <lineage>
        <taxon>Bacteria</taxon>
        <taxon>Bacillati</taxon>
        <taxon>Actinomycetota</taxon>
        <taxon>Actinomycetes</taxon>
        <taxon>Cryptosporangiales</taxon>
        <taxon>Cryptosporangiaceae</taxon>
        <taxon>Cryptosporangium</taxon>
    </lineage>
</organism>
<gene>
    <name evidence="1" type="ORF">CryarDRAFT_1017</name>
</gene>
<dbReference type="EMBL" id="JFBT01000001">
    <property type="protein sequence ID" value="EXG79963.1"/>
    <property type="molecule type" value="Genomic_DNA"/>
</dbReference>
<proteinExistence type="predicted"/>
<accession>A0A010YXN4</accession>
<keyword evidence="2" id="KW-1185">Reference proteome</keyword>
<dbReference type="AlphaFoldDB" id="A0A010YXN4"/>
<dbReference type="OrthoDB" id="3375420at2"/>
<protein>
    <submittedName>
        <fullName evidence="1">Uncharacterized protein</fullName>
    </submittedName>
</protein>
<reference evidence="1 2" key="1">
    <citation type="submission" date="2013-07" db="EMBL/GenBank/DDBJ databases">
        <authorList>
            <consortium name="DOE Joint Genome Institute"/>
            <person name="Eisen J."/>
            <person name="Huntemann M."/>
            <person name="Han J."/>
            <person name="Chen A."/>
            <person name="Kyrpides N."/>
            <person name="Mavromatis K."/>
            <person name="Markowitz V."/>
            <person name="Palaniappan K."/>
            <person name="Ivanova N."/>
            <person name="Schaumberg A."/>
            <person name="Pati A."/>
            <person name="Liolios K."/>
            <person name="Nordberg H.P."/>
            <person name="Cantor M.N."/>
            <person name="Hua S.X."/>
            <person name="Woyke T."/>
        </authorList>
    </citation>
    <scope>NUCLEOTIDE SEQUENCE [LARGE SCALE GENOMIC DNA]</scope>
    <source>
        <strain evidence="1 2">DSM 44712</strain>
    </source>
</reference>
<evidence type="ECO:0000313" key="2">
    <source>
        <dbReference type="Proteomes" id="UP000021053"/>
    </source>
</evidence>